<protein>
    <recommendedName>
        <fullName evidence="3">Replication protein</fullName>
    </recommendedName>
</protein>
<organism evidence="1 2">
    <name type="scientific">Candidatus Scybalomonas excrementavium</name>
    <dbReference type="NCBI Taxonomy" id="2840943"/>
    <lineage>
        <taxon>Bacteria</taxon>
        <taxon>Bacillati</taxon>
        <taxon>Bacillota</taxon>
        <taxon>Clostridia</taxon>
        <taxon>Lachnospirales</taxon>
        <taxon>Lachnospiraceae</taxon>
        <taxon>Lachnospiraceae incertae sedis</taxon>
        <taxon>Candidatus Scybalomonas</taxon>
    </lineage>
</organism>
<evidence type="ECO:0000313" key="2">
    <source>
        <dbReference type="Proteomes" id="UP000823618"/>
    </source>
</evidence>
<proteinExistence type="predicted"/>
<dbReference type="Proteomes" id="UP000823618">
    <property type="component" value="Unassembled WGS sequence"/>
</dbReference>
<accession>A0A9D9N6U5</accession>
<dbReference type="EMBL" id="JADIML010000023">
    <property type="protein sequence ID" value="MBO8462454.1"/>
    <property type="molecule type" value="Genomic_DNA"/>
</dbReference>
<reference evidence="1" key="1">
    <citation type="submission" date="2020-10" db="EMBL/GenBank/DDBJ databases">
        <authorList>
            <person name="Gilroy R."/>
        </authorList>
    </citation>
    <scope>NUCLEOTIDE SEQUENCE</scope>
    <source>
        <strain evidence="1">E3-2379</strain>
    </source>
</reference>
<reference evidence="1" key="2">
    <citation type="journal article" date="2021" name="PeerJ">
        <title>Extensive microbial diversity within the chicken gut microbiome revealed by metagenomics and culture.</title>
        <authorList>
            <person name="Gilroy R."/>
            <person name="Ravi A."/>
            <person name="Getino M."/>
            <person name="Pursley I."/>
            <person name="Horton D.L."/>
            <person name="Alikhan N.F."/>
            <person name="Baker D."/>
            <person name="Gharbi K."/>
            <person name="Hall N."/>
            <person name="Watson M."/>
            <person name="Adriaenssens E.M."/>
            <person name="Foster-Nyarko E."/>
            <person name="Jarju S."/>
            <person name="Secka A."/>
            <person name="Antonio M."/>
            <person name="Oren A."/>
            <person name="Chaudhuri R.R."/>
            <person name="La Ragione R."/>
            <person name="Hildebrand F."/>
            <person name="Pallen M.J."/>
        </authorList>
    </citation>
    <scope>NUCLEOTIDE SEQUENCE</scope>
    <source>
        <strain evidence="1">E3-2379</strain>
    </source>
</reference>
<evidence type="ECO:0000313" key="1">
    <source>
        <dbReference type="EMBL" id="MBO8462454.1"/>
    </source>
</evidence>
<comment type="caution">
    <text evidence="1">The sequence shown here is derived from an EMBL/GenBank/DDBJ whole genome shotgun (WGS) entry which is preliminary data.</text>
</comment>
<sequence length="524" mass="61760">MSKTVISYLENFCEEVTYKEFYRDIFPKGELEKKGVYEKGKYNGIAVSISDDKRIKRYTITDELDKLDEICEGDDFCLMSPISYIGKSRKSENARFLYALTIDLDGIKQKSVENGKIPSDNGYPIGIANLFYQFDGHGESNYLPLPTYIVSSGTGLHLYYVFKEPIPLFKNIVQQLEILKKRLTWQLWTQGVSELQDKVQYESLFQGFRIVGTKTKIGTRARAFLVDRGEKVDIQYLNEFVPEEYRVNHFVYKSNLTLEKAKEKYPEWYEKRIVQKQPKGSWICKRDLYDWWKRKIYDGAEEGHRYWCIMTLATYAIKCGISRKELEQDAMGMIEFLDKKSSDGNPFTVDDVLHALESYNDSYITYPIDTIVARTGIPIEKNKRNGRKQEIHLYLARRKKEDLKMIGELVKEGRPSKKEVVREYLKEHIEATKAEVIRETGLSKPTVYKYYEQIKQEILDIQKEIAQLSKEKSYWDNKLRGILQNPNQDAPYVRNDRKTVRHTIWEFDMKIKRLERQLEKKIED</sequence>
<evidence type="ECO:0008006" key="3">
    <source>
        <dbReference type="Google" id="ProtNLM"/>
    </source>
</evidence>
<name>A0A9D9N6U5_9FIRM</name>
<gene>
    <name evidence="1" type="ORF">IAC13_00815</name>
</gene>
<dbReference type="AlphaFoldDB" id="A0A9D9N6U5"/>